<dbReference type="EMBL" id="CP001798">
    <property type="protein sequence ID" value="ADE14923.1"/>
    <property type="molecule type" value="Genomic_DNA"/>
</dbReference>
<evidence type="ECO:0008006" key="3">
    <source>
        <dbReference type="Google" id="ProtNLM"/>
    </source>
</evidence>
<dbReference type="OrthoDB" id="1489951at2"/>
<proteinExistence type="predicted"/>
<dbReference type="SUPFAM" id="SSF53800">
    <property type="entry name" value="Chelatase"/>
    <property type="match status" value="2"/>
</dbReference>
<evidence type="ECO:0000313" key="1">
    <source>
        <dbReference type="EMBL" id="ADE14923.1"/>
    </source>
</evidence>
<organism evidence="1 2">
    <name type="scientific">Nitrosococcus halophilus (strain Nc4)</name>
    <dbReference type="NCBI Taxonomy" id="472759"/>
    <lineage>
        <taxon>Bacteria</taxon>
        <taxon>Pseudomonadati</taxon>
        <taxon>Pseudomonadota</taxon>
        <taxon>Gammaproteobacteria</taxon>
        <taxon>Chromatiales</taxon>
        <taxon>Chromatiaceae</taxon>
        <taxon>Nitrosococcus</taxon>
    </lineage>
</organism>
<sequence>MLRWLFLFILCIFPPLTSASERIGVLVVAMDRGAVGNQELAATVADLDPDYPVKLLLIGPDYQGIENGYAAYMEAARAFLHEHGVGKVIAIPLFVSEADHLLGLFRSQIETAMAPAVLTWTPALGESYLLREILLDRIRSVSKTPAAERLVLWLSGAGDTGGAATLRSLGERLLDDIRPFVSFAETEVALTYSRTAGGPEAEAAEAETATLVNRFAEAGRTLIIPSVVGLKFTPNMSLETMLKRRYTHANIHIAESVMPHSAVRTWLRRMINRHVPVTKDTIGFIIMPHGSTAPYNDGIIAAMPDMVRRYPTAFAFGMASPFAIGQAVNELEAAGVRHGVFLRLYAMSHHFREASDYILGLRMAPPAHNHGGVPERVRTSVRFVTTGGYQPDPLISEILKDRILEVSQDPSQESILLLSHGSRSDKANAADLALITEHNIATIKAILPAPFRDIRAMSLREDWPDKRAEALREIRAFIEQANNGGQAIVISNRLYGSGSYGTYLDGLEYVMNGQGLIPHPNFTRWVEKSLREGIAVLKAGAKGQLTEAAVDHHSTSH</sequence>
<evidence type="ECO:0000313" key="2">
    <source>
        <dbReference type="Proteomes" id="UP000001844"/>
    </source>
</evidence>
<dbReference type="Gene3D" id="3.40.50.1400">
    <property type="match status" value="1"/>
</dbReference>
<reference evidence="2" key="1">
    <citation type="submission" date="2010-04" db="EMBL/GenBank/DDBJ databases">
        <title>Complete genome sequence of Nitrosococcus halophilus Nc4, a salt-adapted, aerobic obligate ammonia-oxidizing sulfur purple bacterium.</title>
        <authorList>
            <consortium name="US DOE Joint Genome Institute"/>
            <person name="Campbell M.A."/>
            <person name="Malfatti S.A."/>
            <person name="Chain P.S.G."/>
            <person name="Heidelberg J.F."/>
            <person name="Ward B.B."/>
            <person name="Klotz M.G."/>
        </authorList>
    </citation>
    <scope>NUCLEOTIDE SEQUENCE [LARGE SCALE GENOMIC DNA]</scope>
    <source>
        <strain evidence="2">Nc4</strain>
    </source>
</reference>
<accession>D5C331</accession>
<dbReference type="RefSeq" id="WP_013032808.1">
    <property type="nucleotide sequence ID" value="NC_013960.1"/>
</dbReference>
<dbReference type="STRING" id="472759.Nhal_1802"/>
<dbReference type="Proteomes" id="UP000001844">
    <property type="component" value="Chromosome"/>
</dbReference>
<dbReference type="AlphaFoldDB" id="D5C331"/>
<keyword evidence="2" id="KW-1185">Reference proteome</keyword>
<name>D5C331_NITHN</name>
<dbReference type="KEGG" id="nhl:Nhal_1802"/>
<dbReference type="HOGENOM" id="CLU_488194_0_0_6"/>
<gene>
    <name evidence="1" type="ordered locus">Nhal_1802</name>
</gene>
<protein>
    <recommendedName>
        <fullName evidence="3">Cobalamin (Vitamin B12) biosynthesis CbiX protein</fullName>
    </recommendedName>
</protein>
<dbReference type="eggNOG" id="COG2138">
    <property type="taxonomic scope" value="Bacteria"/>
</dbReference>